<feature type="transmembrane region" description="Helical" evidence="2">
    <location>
        <begin position="12"/>
        <end position="30"/>
    </location>
</feature>
<dbReference type="Proteomes" id="UP001239462">
    <property type="component" value="Unassembled WGS sequence"/>
</dbReference>
<gene>
    <name evidence="4" type="ORF">QTN89_18290</name>
</gene>
<protein>
    <submittedName>
        <fullName evidence="4">Glutamine amidotransferase</fullName>
    </submittedName>
</protein>
<dbReference type="Pfam" id="PF07090">
    <property type="entry name" value="GATase1_like"/>
    <property type="match status" value="1"/>
</dbReference>
<feature type="transmembrane region" description="Helical" evidence="2">
    <location>
        <begin position="757"/>
        <end position="776"/>
    </location>
</feature>
<keyword evidence="2" id="KW-1133">Transmembrane helix</keyword>
<dbReference type="Gene3D" id="3.40.50.410">
    <property type="entry name" value="von Willebrand factor, type A domain"/>
    <property type="match status" value="1"/>
</dbReference>
<dbReference type="Pfam" id="PF13519">
    <property type="entry name" value="VWA_2"/>
    <property type="match status" value="1"/>
</dbReference>
<comment type="caution">
    <text evidence="4">The sequence shown here is derived from an EMBL/GenBank/DDBJ whole genome shotgun (WGS) entry which is preliminary data.</text>
</comment>
<dbReference type="InterPro" id="IPR036465">
    <property type="entry name" value="vWFA_dom_sf"/>
</dbReference>
<dbReference type="InterPro" id="IPR013783">
    <property type="entry name" value="Ig-like_fold"/>
</dbReference>
<accession>A0ABT7PMA1</accession>
<dbReference type="RefSeq" id="WP_289164858.1">
    <property type="nucleotide sequence ID" value="NZ_JASZZN010000013.1"/>
</dbReference>
<organism evidence="4 5">
    <name type="scientific">Roseiconus lacunae</name>
    <dbReference type="NCBI Taxonomy" id="2605694"/>
    <lineage>
        <taxon>Bacteria</taxon>
        <taxon>Pseudomonadati</taxon>
        <taxon>Planctomycetota</taxon>
        <taxon>Planctomycetia</taxon>
        <taxon>Pirellulales</taxon>
        <taxon>Pirellulaceae</taxon>
        <taxon>Roseiconus</taxon>
    </lineage>
</organism>
<evidence type="ECO:0000313" key="5">
    <source>
        <dbReference type="Proteomes" id="UP001239462"/>
    </source>
</evidence>
<feature type="transmembrane region" description="Helical" evidence="2">
    <location>
        <begin position="42"/>
        <end position="59"/>
    </location>
</feature>
<dbReference type="SUPFAM" id="SSF52317">
    <property type="entry name" value="Class I glutamine amidotransferase-like"/>
    <property type="match status" value="1"/>
</dbReference>
<sequence length="783" mass="84403">MTSISFEPLYASPLIVLLASVAIVAVIAIVTPPTEDRRKRRLLIALRSFAALLLLLAAVRPTLIRTDNIPSPATLIVAVDQSKSMSLPDGSGASRWETQQDVITRLLGGIGSFDEFLEIEVLSYDRQSNVIGQANDLTAIDRLNQKLSELQPDGDATDLGMALAGAINATTAKTLAGVVLLGDGKQTARADASPGTDTNTRRSTGDMMTPTDARYGAQVLDALGVPLWSVPIGPPASDDASRDVAITNLPDSLQLFSGNQFDLSFTVEATGLASIELPISVTWVDEAGNRDQVRTRQLDPRSAQESLAVNLPIEAPTPGVYRLEVSAAAQDGEWVTSNNSQTAFVEVREGGGRILILEGPGRPELAFLRRSLSGFPDLELQVATIRGDQKWPVSLEAALQPGRFDILILGDVDASALGQTQLKLIADRIASGVGLITLGGLSTYDIGGYAEGPLADALPVILDASARRQPARSALSVAERQARLKSQIAGPIKLNRSRQHPIVDLGGSTANSVWEQLPTLSGANRFVGAKPRSGVQTLLETGDQQPLLVIGTYGKGRVAALAIDETYRWWRIGKSEVHRRFWRQLMLWVMSREEKGGDSVIAELGQRRFEGDTQVEFQARVQSLSERSSPIRLSATVVNGNGDATALDVTEGSGEESRISGTLPDLEPGFYTLVIEADDPTIRGDEVAFQVTETSRELANPMPDLVYLQQLASLTEQHGGASFDPVNLDPLIDTIRTKRRTAETPVIEKSGLGDGPISGWIVFLLFTAAMSTEWWLRRQWQMA</sequence>
<dbReference type="SUPFAM" id="SSF53300">
    <property type="entry name" value="vWA-like"/>
    <property type="match status" value="1"/>
</dbReference>
<dbReference type="InterPro" id="IPR029062">
    <property type="entry name" value="Class_I_gatase-like"/>
</dbReference>
<dbReference type="PANTHER" id="PTHR37947">
    <property type="entry name" value="BLL2462 PROTEIN"/>
    <property type="match status" value="1"/>
</dbReference>
<feature type="domain" description="VWFA" evidence="3">
    <location>
        <begin position="74"/>
        <end position="275"/>
    </location>
</feature>
<evidence type="ECO:0000313" key="4">
    <source>
        <dbReference type="EMBL" id="MDM4017404.1"/>
    </source>
</evidence>
<proteinExistence type="predicted"/>
<evidence type="ECO:0000256" key="1">
    <source>
        <dbReference type="SAM" id="MobiDB-lite"/>
    </source>
</evidence>
<keyword evidence="4" id="KW-0315">Glutamine amidotransferase</keyword>
<dbReference type="Gene3D" id="3.40.50.880">
    <property type="match status" value="1"/>
</dbReference>
<evidence type="ECO:0000256" key="2">
    <source>
        <dbReference type="SAM" id="Phobius"/>
    </source>
</evidence>
<dbReference type="PROSITE" id="PS50234">
    <property type="entry name" value="VWFA"/>
    <property type="match status" value="1"/>
</dbReference>
<dbReference type="Gene3D" id="2.60.40.10">
    <property type="entry name" value="Immunoglobulins"/>
    <property type="match status" value="1"/>
</dbReference>
<feature type="region of interest" description="Disordered" evidence="1">
    <location>
        <begin position="187"/>
        <end position="208"/>
    </location>
</feature>
<evidence type="ECO:0000259" key="3">
    <source>
        <dbReference type="PROSITE" id="PS50234"/>
    </source>
</evidence>
<keyword evidence="5" id="KW-1185">Reference proteome</keyword>
<dbReference type="InterPro" id="IPR010768">
    <property type="entry name" value="GATase1-like"/>
</dbReference>
<dbReference type="InterPro" id="IPR002035">
    <property type="entry name" value="VWF_A"/>
</dbReference>
<name>A0ABT7PMA1_9BACT</name>
<keyword evidence="2" id="KW-0472">Membrane</keyword>
<dbReference type="EMBL" id="JASZZN010000013">
    <property type="protein sequence ID" value="MDM4017404.1"/>
    <property type="molecule type" value="Genomic_DNA"/>
</dbReference>
<keyword evidence="2" id="KW-0812">Transmembrane</keyword>
<reference evidence="4 5" key="1">
    <citation type="submission" date="2023-06" db="EMBL/GenBank/DDBJ databases">
        <title>Roseiconus lacunae JC819 isolated from Gulf of Mannar region, Tamil Nadu.</title>
        <authorList>
            <person name="Pk S."/>
            <person name="Ch S."/>
            <person name="Ch V.R."/>
        </authorList>
    </citation>
    <scope>NUCLEOTIDE SEQUENCE [LARGE SCALE GENOMIC DNA]</scope>
    <source>
        <strain evidence="4 5">JC819</strain>
    </source>
</reference>
<dbReference type="PANTHER" id="PTHR37947:SF1">
    <property type="entry name" value="BLL2462 PROTEIN"/>
    <property type="match status" value="1"/>
</dbReference>